<name>A0A8T2T9M3_CERRI</name>
<dbReference type="SUPFAM" id="SSF141130">
    <property type="entry name" value="Acetamidase/Formamidase-like"/>
    <property type="match status" value="1"/>
</dbReference>
<dbReference type="Pfam" id="PF03069">
    <property type="entry name" value="FmdA_AmdA"/>
    <property type="match status" value="1"/>
</dbReference>
<dbReference type="InterPro" id="IPR004304">
    <property type="entry name" value="FmdA_AmdA"/>
</dbReference>
<dbReference type="PANTHER" id="PTHR31891:SF1">
    <property type="entry name" value="FORMAMIDASE C869.04-RELATED"/>
    <property type="match status" value="1"/>
</dbReference>
<accession>A0A8T2T9M3</accession>
<gene>
    <name evidence="1" type="ORF">KP509_14G081000</name>
</gene>
<protein>
    <submittedName>
        <fullName evidence="1">Uncharacterized protein</fullName>
    </submittedName>
</protein>
<evidence type="ECO:0000313" key="1">
    <source>
        <dbReference type="EMBL" id="KAH7416216.1"/>
    </source>
</evidence>
<comment type="caution">
    <text evidence="1">The sequence shown here is derived from an EMBL/GenBank/DDBJ whole genome shotgun (WGS) entry which is preliminary data.</text>
</comment>
<sequence length="144" mass="16103">MGCRGFEGNESGKHHFLDIGVAYKRAVLNAISYLFKFGYTKEQANLLSCCPCEGRISGIVDIPNACATFAIPVAIFEQDIRPKRDGPPRSSYLVLHGDVPKCSYDGSLPKSCDFMRHGGDTVLLHNKYQINRVSKQTLCYLDYY</sequence>
<organism evidence="1 2">
    <name type="scientific">Ceratopteris richardii</name>
    <name type="common">Triangle waterfern</name>
    <dbReference type="NCBI Taxonomy" id="49495"/>
    <lineage>
        <taxon>Eukaryota</taxon>
        <taxon>Viridiplantae</taxon>
        <taxon>Streptophyta</taxon>
        <taxon>Embryophyta</taxon>
        <taxon>Tracheophyta</taxon>
        <taxon>Polypodiopsida</taxon>
        <taxon>Polypodiidae</taxon>
        <taxon>Polypodiales</taxon>
        <taxon>Pteridineae</taxon>
        <taxon>Pteridaceae</taxon>
        <taxon>Parkerioideae</taxon>
        <taxon>Ceratopteris</taxon>
    </lineage>
</organism>
<keyword evidence="2" id="KW-1185">Reference proteome</keyword>
<dbReference type="AlphaFoldDB" id="A0A8T2T9M3"/>
<dbReference type="EMBL" id="CM035419">
    <property type="protein sequence ID" value="KAH7416216.1"/>
    <property type="molecule type" value="Genomic_DNA"/>
</dbReference>
<evidence type="ECO:0000313" key="2">
    <source>
        <dbReference type="Proteomes" id="UP000825935"/>
    </source>
</evidence>
<dbReference type="OrthoDB" id="9975579at2759"/>
<dbReference type="GO" id="GO:0016811">
    <property type="term" value="F:hydrolase activity, acting on carbon-nitrogen (but not peptide) bonds, in linear amides"/>
    <property type="evidence" value="ECO:0007669"/>
    <property type="project" value="InterPro"/>
</dbReference>
<dbReference type="OMA" id="SNIPQCT"/>
<reference evidence="1" key="1">
    <citation type="submission" date="2021-08" db="EMBL/GenBank/DDBJ databases">
        <title>WGS assembly of Ceratopteris richardii.</title>
        <authorList>
            <person name="Marchant D.B."/>
            <person name="Chen G."/>
            <person name="Jenkins J."/>
            <person name="Shu S."/>
            <person name="Leebens-Mack J."/>
            <person name="Grimwood J."/>
            <person name="Schmutz J."/>
            <person name="Soltis P."/>
            <person name="Soltis D."/>
            <person name="Chen Z.-H."/>
        </authorList>
    </citation>
    <scope>NUCLEOTIDE SEQUENCE</scope>
    <source>
        <strain evidence="1">Whitten #5841</strain>
        <tissue evidence="1">Leaf</tissue>
    </source>
</reference>
<proteinExistence type="predicted"/>
<dbReference type="Proteomes" id="UP000825935">
    <property type="component" value="Chromosome 14"/>
</dbReference>
<dbReference type="PANTHER" id="PTHR31891">
    <property type="entry name" value="FORMAMIDASE C869.04-RELATED"/>
    <property type="match status" value="1"/>
</dbReference>